<accession>A0A0A9BVJ0</accession>
<protein>
    <submittedName>
        <fullName evidence="1">Uncharacterized protein</fullName>
    </submittedName>
</protein>
<reference evidence="1" key="1">
    <citation type="submission" date="2014-09" db="EMBL/GenBank/DDBJ databases">
        <authorList>
            <person name="Magalhaes I.L.F."/>
            <person name="Oliveira U."/>
            <person name="Santos F.R."/>
            <person name="Vidigal T.H.D.A."/>
            <person name="Brescovit A.D."/>
            <person name="Santos A.J."/>
        </authorList>
    </citation>
    <scope>NUCLEOTIDE SEQUENCE</scope>
    <source>
        <tissue evidence="1">Shoot tissue taken approximately 20 cm above the soil surface</tissue>
    </source>
</reference>
<evidence type="ECO:0000313" key="1">
    <source>
        <dbReference type="EMBL" id="JAD66213.1"/>
    </source>
</evidence>
<dbReference type="EMBL" id="GBRH01231682">
    <property type="protein sequence ID" value="JAD66213.1"/>
    <property type="molecule type" value="Transcribed_RNA"/>
</dbReference>
<dbReference type="AlphaFoldDB" id="A0A0A9BVJ0"/>
<sequence>MIFFRNSIFGVQKSLRNWSHCLGSFLVNWLV</sequence>
<reference evidence="1" key="2">
    <citation type="journal article" date="2015" name="Data Brief">
        <title>Shoot transcriptome of the giant reed, Arundo donax.</title>
        <authorList>
            <person name="Barrero R.A."/>
            <person name="Guerrero F.D."/>
            <person name="Moolhuijzen P."/>
            <person name="Goolsby J.A."/>
            <person name="Tidwell J."/>
            <person name="Bellgard S.E."/>
            <person name="Bellgard M.I."/>
        </authorList>
    </citation>
    <scope>NUCLEOTIDE SEQUENCE</scope>
    <source>
        <tissue evidence="1">Shoot tissue taken approximately 20 cm above the soil surface</tissue>
    </source>
</reference>
<organism evidence="1">
    <name type="scientific">Arundo donax</name>
    <name type="common">Giant reed</name>
    <name type="synonym">Donax arundinaceus</name>
    <dbReference type="NCBI Taxonomy" id="35708"/>
    <lineage>
        <taxon>Eukaryota</taxon>
        <taxon>Viridiplantae</taxon>
        <taxon>Streptophyta</taxon>
        <taxon>Embryophyta</taxon>
        <taxon>Tracheophyta</taxon>
        <taxon>Spermatophyta</taxon>
        <taxon>Magnoliopsida</taxon>
        <taxon>Liliopsida</taxon>
        <taxon>Poales</taxon>
        <taxon>Poaceae</taxon>
        <taxon>PACMAD clade</taxon>
        <taxon>Arundinoideae</taxon>
        <taxon>Arundineae</taxon>
        <taxon>Arundo</taxon>
    </lineage>
</organism>
<name>A0A0A9BVJ0_ARUDO</name>
<proteinExistence type="predicted"/>